<feature type="compositionally biased region" description="Pro residues" evidence="1">
    <location>
        <begin position="34"/>
        <end position="46"/>
    </location>
</feature>
<keyword evidence="2" id="KW-1133">Transmembrane helix</keyword>
<evidence type="ECO:0000256" key="1">
    <source>
        <dbReference type="SAM" id="MobiDB-lite"/>
    </source>
</evidence>
<sequence length="284" mass="30748">MMQPRRGADAFPDQQVWPPASQSEPIGGATQPLPVIPGGPAHPPTIPSGQAHPSTIPGGQTHPSIAPGGAEPPRQPSPAGTPPQPPETPSPAAQGPTPRKPRTLLLGVSALVAFVLAMAIPTGDQYLFYKSGQPDDVVHEVPKGQEKAFEHVSWKTSIEPMVPAPSNTTPDKQWLKITITRKALDDTGKVLTAKPELFLRDKQERTWQVEVMEDNTPVGEDGVVGRPYSYIAGAVVPKAVADEVELHLRPNTTYRSDTPTEKLLEIKPEEEEKTKHKDVLVFKR</sequence>
<keyword evidence="4" id="KW-1185">Reference proteome</keyword>
<gene>
    <name evidence="3" type="ORF">EDD27_9867</name>
</gene>
<accession>A0A438MMK0</accession>
<organism evidence="3 4">
    <name type="scientific">Nonomuraea polychroma</name>
    <dbReference type="NCBI Taxonomy" id="46176"/>
    <lineage>
        <taxon>Bacteria</taxon>
        <taxon>Bacillati</taxon>
        <taxon>Actinomycetota</taxon>
        <taxon>Actinomycetes</taxon>
        <taxon>Streptosporangiales</taxon>
        <taxon>Streptosporangiaceae</taxon>
        <taxon>Nonomuraea</taxon>
    </lineage>
</organism>
<proteinExistence type="predicted"/>
<name>A0A438MMK0_9ACTN</name>
<evidence type="ECO:0000256" key="2">
    <source>
        <dbReference type="SAM" id="Phobius"/>
    </source>
</evidence>
<keyword evidence="2" id="KW-0472">Membrane</keyword>
<dbReference type="Proteomes" id="UP000284824">
    <property type="component" value="Unassembled WGS sequence"/>
</dbReference>
<feature type="region of interest" description="Disordered" evidence="1">
    <location>
        <begin position="1"/>
        <end position="101"/>
    </location>
</feature>
<reference evidence="3 4" key="1">
    <citation type="submission" date="2019-01" db="EMBL/GenBank/DDBJ databases">
        <title>Sequencing the genomes of 1000 actinobacteria strains.</title>
        <authorList>
            <person name="Klenk H.-P."/>
        </authorList>
    </citation>
    <scope>NUCLEOTIDE SEQUENCE [LARGE SCALE GENOMIC DNA]</scope>
    <source>
        <strain evidence="3 4">DSM 43925</strain>
    </source>
</reference>
<feature type="compositionally biased region" description="Pro residues" evidence="1">
    <location>
        <begin position="73"/>
        <end position="89"/>
    </location>
</feature>
<comment type="caution">
    <text evidence="3">The sequence shown here is derived from an EMBL/GenBank/DDBJ whole genome shotgun (WGS) entry which is preliminary data.</text>
</comment>
<evidence type="ECO:0000313" key="4">
    <source>
        <dbReference type="Proteomes" id="UP000284824"/>
    </source>
</evidence>
<feature type="compositionally biased region" description="Polar residues" evidence="1">
    <location>
        <begin position="47"/>
        <end position="63"/>
    </location>
</feature>
<feature type="transmembrane region" description="Helical" evidence="2">
    <location>
        <begin position="104"/>
        <end position="123"/>
    </location>
</feature>
<dbReference type="AlphaFoldDB" id="A0A438MMK0"/>
<evidence type="ECO:0000313" key="3">
    <source>
        <dbReference type="EMBL" id="RVX46953.1"/>
    </source>
</evidence>
<protein>
    <submittedName>
        <fullName evidence="3">Uncharacterized protein</fullName>
    </submittedName>
</protein>
<dbReference type="EMBL" id="SAUN01000001">
    <property type="protein sequence ID" value="RVX46953.1"/>
    <property type="molecule type" value="Genomic_DNA"/>
</dbReference>
<keyword evidence="2" id="KW-0812">Transmembrane</keyword>